<comment type="catalytic activity">
    <reaction evidence="1">
        <text>[(1-&gt;4)-alpha-D-glucosyl](n) + ADP-alpha-D-glucose = [(1-&gt;4)-alpha-D-glucosyl](n+1) + ADP + H(+)</text>
        <dbReference type="Rhea" id="RHEA:18189"/>
        <dbReference type="Rhea" id="RHEA-COMP:9584"/>
        <dbReference type="Rhea" id="RHEA-COMP:9587"/>
        <dbReference type="ChEBI" id="CHEBI:15378"/>
        <dbReference type="ChEBI" id="CHEBI:15444"/>
        <dbReference type="ChEBI" id="CHEBI:57498"/>
        <dbReference type="ChEBI" id="CHEBI:456216"/>
        <dbReference type="EC" id="2.4.1.21"/>
    </reaction>
</comment>
<evidence type="ECO:0000313" key="6">
    <source>
        <dbReference type="EMBL" id="MBD0383821.1"/>
    </source>
</evidence>
<evidence type="ECO:0000259" key="5">
    <source>
        <dbReference type="Pfam" id="PF08323"/>
    </source>
</evidence>
<dbReference type="EMBL" id="JACVVD010000013">
    <property type="protein sequence ID" value="MBD0383821.1"/>
    <property type="molecule type" value="Genomic_DNA"/>
</dbReference>
<dbReference type="Proteomes" id="UP000650466">
    <property type="component" value="Unassembled WGS sequence"/>
</dbReference>
<keyword evidence="3" id="KW-0328">Glycosyltransferase</keyword>
<dbReference type="PANTHER" id="PTHR46083">
    <property type="match status" value="1"/>
</dbReference>
<sequence>MEISGKLLPCTVEMIEHNGNIVYFIDCPYYFDRERIYDYEDELERFVFFCKSALASLPLLGFKPDVLHCNDWPTGFVPFFLKTAYGQQPSARSYIQLYESLLSDSLA</sequence>
<evidence type="ECO:0000256" key="1">
    <source>
        <dbReference type="ARBA" id="ARBA00001478"/>
    </source>
</evidence>
<gene>
    <name evidence="6" type="ORF">ICC18_27470</name>
</gene>
<evidence type="ECO:0000256" key="2">
    <source>
        <dbReference type="ARBA" id="ARBA00012588"/>
    </source>
</evidence>
<dbReference type="InterPro" id="IPR013534">
    <property type="entry name" value="Starch_synth_cat_dom"/>
</dbReference>
<evidence type="ECO:0000256" key="4">
    <source>
        <dbReference type="ARBA" id="ARBA00022679"/>
    </source>
</evidence>
<dbReference type="Pfam" id="PF08323">
    <property type="entry name" value="Glyco_transf_5"/>
    <property type="match status" value="1"/>
</dbReference>
<dbReference type="EC" id="2.4.1.21" evidence="2"/>
<keyword evidence="4" id="KW-0808">Transferase</keyword>
<reference evidence="6" key="1">
    <citation type="submission" date="2020-09" db="EMBL/GenBank/DDBJ databases">
        <title>Draft Genome Sequence of Paenibacillus sp. WST5.</title>
        <authorList>
            <person name="Bao Z."/>
        </authorList>
    </citation>
    <scope>NUCLEOTIDE SEQUENCE</scope>
    <source>
        <strain evidence="6">WST5</strain>
    </source>
</reference>
<accession>A0A926KV99</accession>
<comment type="caution">
    <text evidence="6">The sequence shown here is derived from an EMBL/GenBank/DDBJ whole genome shotgun (WGS) entry which is preliminary data.</text>
</comment>
<organism evidence="6 7">
    <name type="scientific">Paenibacillus sedimenti</name>
    <dbReference type="NCBI Taxonomy" id="2770274"/>
    <lineage>
        <taxon>Bacteria</taxon>
        <taxon>Bacillati</taxon>
        <taxon>Bacillota</taxon>
        <taxon>Bacilli</taxon>
        <taxon>Bacillales</taxon>
        <taxon>Paenibacillaceae</taxon>
        <taxon>Paenibacillus</taxon>
    </lineage>
</organism>
<dbReference type="SUPFAM" id="SSF53756">
    <property type="entry name" value="UDP-Glycosyltransferase/glycogen phosphorylase"/>
    <property type="match status" value="1"/>
</dbReference>
<dbReference type="Gene3D" id="3.40.50.2000">
    <property type="entry name" value="Glycogen Phosphorylase B"/>
    <property type="match status" value="1"/>
</dbReference>
<dbReference type="PANTHER" id="PTHR46083:SF1">
    <property type="entry name" value="GLYCOGEN SYNTHASE 2-RELATED"/>
    <property type="match status" value="1"/>
</dbReference>
<protein>
    <recommendedName>
        <fullName evidence="2">starch synthase</fullName>
        <ecNumber evidence="2">2.4.1.21</ecNumber>
    </recommendedName>
</protein>
<proteinExistence type="predicted"/>
<dbReference type="AlphaFoldDB" id="A0A926KV99"/>
<dbReference type="GO" id="GO:0009011">
    <property type="term" value="F:alpha-1,4-glucan glucosyltransferase (ADP-glucose donor) activity"/>
    <property type="evidence" value="ECO:0007669"/>
    <property type="project" value="UniProtKB-EC"/>
</dbReference>
<evidence type="ECO:0000313" key="7">
    <source>
        <dbReference type="Proteomes" id="UP000650466"/>
    </source>
</evidence>
<feature type="domain" description="Starch synthase catalytic" evidence="5">
    <location>
        <begin position="8"/>
        <end position="91"/>
    </location>
</feature>
<evidence type="ECO:0000256" key="3">
    <source>
        <dbReference type="ARBA" id="ARBA00022676"/>
    </source>
</evidence>
<keyword evidence="7" id="KW-1185">Reference proteome</keyword>
<name>A0A926KV99_9BACL</name>